<dbReference type="AlphaFoldDB" id="A0A4Y9M279"/>
<evidence type="ECO:0000313" key="3">
    <source>
        <dbReference type="Proteomes" id="UP000297966"/>
    </source>
</evidence>
<evidence type="ECO:0000256" key="1">
    <source>
        <dbReference type="SAM" id="MobiDB-lite"/>
    </source>
</evidence>
<accession>A0A4Y9M279</accession>
<feature type="compositionally biased region" description="Polar residues" evidence="1">
    <location>
        <begin position="17"/>
        <end position="28"/>
    </location>
</feature>
<proteinExistence type="predicted"/>
<reference evidence="2 3" key="1">
    <citation type="submission" date="2019-03" db="EMBL/GenBank/DDBJ databases">
        <title>Bradyrhizobium diversity isolated from nodules of Chamaecrista fasciculata.</title>
        <authorList>
            <person name="Klepa M.S."/>
            <person name="Urquiaga M.O."/>
            <person name="Hungria M."/>
            <person name="Delamuta J.R."/>
        </authorList>
    </citation>
    <scope>NUCLEOTIDE SEQUENCE [LARGE SCALE GENOMIC DNA]</scope>
    <source>
        <strain evidence="2 3">CNPSo 3448</strain>
    </source>
</reference>
<name>A0A4Y9M279_9BRAD</name>
<gene>
    <name evidence="2" type="ORF">E4K65_10000</name>
</gene>
<dbReference type="Proteomes" id="UP000297966">
    <property type="component" value="Unassembled WGS sequence"/>
</dbReference>
<comment type="caution">
    <text evidence="2">The sequence shown here is derived from an EMBL/GenBank/DDBJ whole genome shotgun (WGS) entry which is preliminary data.</text>
</comment>
<organism evidence="2 3">
    <name type="scientific">Bradyrhizobium niftali</name>
    <dbReference type="NCBI Taxonomy" id="2560055"/>
    <lineage>
        <taxon>Bacteria</taxon>
        <taxon>Pseudomonadati</taxon>
        <taxon>Pseudomonadota</taxon>
        <taxon>Alphaproteobacteria</taxon>
        <taxon>Hyphomicrobiales</taxon>
        <taxon>Nitrobacteraceae</taxon>
        <taxon>Bradyrhizobium</taxon>
    </lineage>
</organism>
<protein>
    <submittedName>
        <fullName evidence="2">Uncharacterized protein</fullName>
    </submittedName>
</protein>
<dbReference type="RefSeq" id="WP_135174002.1">
    <property type="nucleotide sequence ID" value="NZ_SPQT01000003.1"/>
</dbReference>
<keyword evidence="3" id="KW-1185">Reference proteome</keyword>
<feature type="compositionally biased region" description="Basic and acidic residues" evidence="1">
    <location>
        <begin position="1"/>
        <end position="15"/>
    </location>
</feature>
<sequence length="64" mass="6449">MTDTHDANSKDKAIEDTAQSAVSQMSSTSDKDALGDSSLDDVSGGAWSFSNAAAASYSSNGQTG</sequence>
<dbReference type="EMBL" id="SPQT01000003">
    <property type="protein sequence ID" value="TFV49236.1"/>
    <property type="molecule type" value="Genomic_DNA"/>
</dbReference>
<feature type="region of interest" description="Disordered" evidence="1">
    <location>
        <begin position="1"/>
        <end position="42"/>
    </location>
</feature>
<evidence type="ECO:0000313" key="2">
    <source>
        <dbReference type="EMBL" id="TFV49236.1"/>
    </source>
</evidence>